<evidence type="ECO:0000256" key="1">
    <source>
        <dbReference type="SAM" id="Phobius"/>
    </source>
</evidence>
<organism evidence="2 3">
    <name type="scientific">Romboutsia hominis</name>
    <dbReference type="NCBI Taxonomy" id="1507512"/>
    <lineage>
        <taxon>Bacteria</taxon>
        <taxon>Bacillati</taxon>
        <taxon>Bacillota</taxon>
        <taxon>Clostridia</taxon>
        <taxon>Peptostreptococcales</taxon>
        <taxon>Peptostreptococcaceae</taxon>
        <taxon>Romboutsia</taxon>
    </lineage>
</organism>
<proteinExistence type="predicted"/>
<sequence>MKKKYNILKLMTLIFFFAFIFIVPLSTLFTEDKKISEIENKILNQFPQISLEDIYSKRFFKDFDKYTSDQFPLRANFLEIKNSFSYLVGQREFREIYLGKKHRLMEKFVFNKDIIDKNISQVINMSKYVYDKYNISSTLMIVPNSIAFYKDELPSWAITDNQYDALNYINNNIKSISKDIELSNGNSFINFYTPYNILNKYKQLPIYFNTDHHWTQLGAKIAYDDMNNTLNIDNILKDYNKVSNNFYGTYYSKAMLPMINGDDIYSYDKYNNFNIAIDFNKKYNTLYDKDKLSGKNKYQYFLHGDPGICLIDGSGYGEILIFKDSYAHNFIPFLAYDYAKIHVIDPRYYKVDIDKYLSENNIDKILYIHNLQSINTYNLYRNIL</sequence>
<gene>
    <name evidence="2" type="ORF">FRIFI_2335</name>
</gene>
<keyword evidence="1" id="KW-0812">Transmembrane</keyword>
<evidence type="ECO:0000313" key="2">
    <source>
        <dbReference type="EMBL" id="CEI73861.1"/>
    </source>
</evidence>
<keyword evidence="3" id="KW-1185">Reference proteome</keyword>
<accession>A0A2P2BU11</accession>
<dbReference type="Proteomes" id="UP000245695">
    <property type="component" value="Chromosome 1"/>
</dbReference>
<name>A0A2P2BU11_9FIRM</name>
<dbReference type="InterPro" id="IPR025945">
    <property type="entry name" value="DHHW"/>
</dbReference>
<dbReference type="RefSeq" id="WP_166505932.1">
    <property type="nucleotide sequence ID" value="NZ_LN650648.1"/>
</dbReference>
<dbReference type="Pfam" id="PF14286">
    <property type="entry name" value="DHHW"/>
    <property type="match status" value="1"/>
</dbReference>
<protein>
    <submittedName>
        <fullName evidence="2">Conserved protein</fullName>
    </submittedName>
</protein>
<keyword evidence="1" id="KW-0472">Membrane</keyword>
<feature type="transmembrane region" description="Helical" evidence="1">
    <location>
        <begin position="7"/>
        <end position="29"/>
    </location>
</feature>
<dbReference type="KEGG" id="rhom:FRIFI_2335"/>
<reference evidence="2 3" key="1">
    <citation type="submission" date="2014-09" db="EMBL/GenBank/DDBJ databases">
        <authorList>
            <person name="Hornung B.V."/>
        </authorList>
    </citation>
    <scope>NUCLEOTIDE SEQUENCE [LARGE SCALE GENOMIC DNA]</scope>
    <source>
        <strain evidence="2 3">FRIFI</strain>
    </source>
</reference>
<dbReference type="EMBL" id="LN650648">
    <property type="protein sequence ID" value="CEI73861.1"/>
    <property type="molecule type" value="Genomic_DNA"/>
</dbReference>
<keyword evidence="1" id="KW-1133">Transmembrane helix</keyword>
<dbReference type="AlphaFoldDB" id="A0A2P2BU11"/>
<evidence type="ECO:0000313" key="3">
    <source>
        <dbReference type="Proteomes" id="UP000245695"/>
    </source>
</evidence>